<proteinExistence type="predicted"/>
<dbReference type="EMBL" id="UFZQ01000002">
    <property type="protein sequence ID" value="STK04311.1"/>
    <property type="molecule type" value="Genomic_DNA"/>
</dbReference>
<reference evidence="6 7" key="1">
    <citation type="submission" date="2018-06" db="EMBL/GenBank/DDBJ databases">
        <authorList>
            <consortium name="Pathogen Informatics"/>
            <person name="Doyle S."/>
        </authorList>
    </citation>
    <scope>NUCLEOTIDE SEQUENCE [LARGE SCALE GENOMIC DNA]</scope>
    <source>
        <strain evidence="6 7">NCTC10418</strain>
    </source>
</reference>
<sequence>MMASNDAAFTKANFEIVQPMFNELSSIIQNNVTTNFQTIMQLVSPLFGAAVILYGVFFAWEIMYTRKDDVMMESVKRMGVLTLVFAMTATGGMFLSHIVPFVQGSGQEVASRLIGQDGASTGAVIDGLLNKLIDLGDQQFQIFKNTKGWFDSMGAWIIFIVKAITLALTGGGFVIYCAAYLLMAEMMVGILLSIGGVFIFFSAWPTTRNMFTAWVGSCFNYIFLNIAYACLFKVLIQYINQYINTNSNNIAENLWSVLCIALVFLIGKFLLAQISTLISTLTGGVGINGLTSATGDVIRKMRGTANNARNQLGLGFNETAQKARSRNSELAGAAKDYVASRFGGNIKAG</sequence>
<dbReference type="GO" id="GO:0030255">
    <property type="term" value="P:protein secretion by the type IV secretion system"/>
    <property type="evidence" value="ECO:0007669"/>
    <property type="project" value="InterPro"/>
</dbReference>
<evidence type="ECO:0000256" key="1">
    <source>
        <dbReference type="ARBA" id="ARBA00004141"/>
    </source>
</evidence>
<feature type="transmembrane region" description="Helical" evidence="5">
    <location>
        <begin position="211"/>
        <end position="232"/>
    </location>
</feature>
<feature type="transmembrane region" description="Helical" evidence="5">
    <location>
        <begin position="253"/>
        <end position="271"/>
    </location>
</feature>
<dbReference type="AlphaFoldDB" id="A0A376YK74"/>
<dbReference type="InterPro" id="IPR007688">
    <property type="entry name" value="Conjugal_tfr_TrbL/VirB6"/>
</dbReference>
<dbReference type="Proteomes" id="UP000255460">
    <property type="component" value="Unassembled WGS sequence"/>
</dbReference>
<accession>A0A376YK74</accession>
<feature type="transmembrane region" description="Helical" evidence="5">
    <location>
        <begin position="80"/>
        <end position="99"/>
    </location>
</feature>
<protein>
    <submittedName>
        <fullName evidence="6">Conjugal transfer protein</fullName>
    </submittedName>
</protein>
<feature type="transmembrane region" description="Helical" evidence="5">
    <location>
        <begin position="186"/>
        <end position="205"/>
    </location>
</feature>
<evidence type="ECO:0000313" key="7">
    <source>
        <dbReference type="Proteomes" id="UP000255460"/>
    </source>
</evidence>
<evidence type="ECO:0000256" key="2">
    <source>
        <dbReference type="ARBA" id="ARBA00022692"/>
    </source>
</evidence>
<organism evidence="6 7">
    <name type="scientific">Escherichia coli</name>
    <dbReference type="NCBI Taxonomy" id="562"/>
    <lineage>
        <taxon>Bacteria</taxon>
        <taxon>Pseudomonadati</taxon>
        <taxon>Pseudomonadota</taxon>
        <taxon>Gammaproteobacteria</taxon>
        <taxon>Enterobacterales</taxon>
        <taxon>Enterobacteriaceae</taxon>
        <taxon>Escherichia</taxon>
    </lineage>
</organism>
<dbReference type="GO" id="GO:0016020">
    <property type="term" value="C:membrane"/>
    <property type="evidence" value="ECO:0007669"/>
    <property type="project" value="UniProtKB-SubCell"/>
</dbReference>
<feature type="transmembrane region" description="Helical" evidence="5">
    <location>
        <begin position="153"/>
        <end position="179"/>
    </location>
</feature>
<evidence type="ECO:0000256" key="5">
    <source>
        <dbReference type="SAM" id="Phobius"/>
    </source>
</evidence>
<evidence type="ECO:0000313" key="6">
    <source>
        <dbReference type="EMBL" id="STK04311.1"/>
    </source>
</evidence>
<dbReference type="Pfam" id="PF04610">
    <property type="entry name" value="TrbL"/>
    <property type="match status" value="1"/>
</dbReference>
<evidence type="ECO:0000256" key="3">
    <source>
        <dbReference type="ARBA" id="ARBA00022989"/>
    </source>
</evidence>
<gene>
    <name evidence="6" type="ORF">NCTC10418_07600</name>
</gene>
<evidence type="ECO:0000256" key="4">
    <source>
        <dbReference type="ARBA" id="ARBA00023136"/>
    </source>
</evidence>
<comment type="subcellular location">
    <subcellularLocation>
        <location evidence="1">Membrane</location>
        <topology evidence="1">Multi-pass membrane protein</topology>
    </subcellularLocation>
</comment>
<feature type="transmembrane region" description="Helical" evidence="5">
    <location>
        <begin position="39"/>
        <end position="60"/>
    </location>
</feature>
<name>A0A376YK74_ECOLX</name>
<keyword evidence="3 5" id="KW-1133">Transmembrane helix</keyword>
<keyword evidence="4 5" id="KW-0472">Membrane</keyword>
<keyword evidence="2 5" id="KW-0812">Transmembrane</keyword>